<dbReference type="PRINTS" id="PR01506">
    <property type="entry name" value="TATBPROTEIN"/>
</dbReference>
<keyword evidence="4" id="KW-0653">Protein transport</keyword>
<comment type="subcellular location">
    <subcellularLocation>
        <location evidence="1">Membrane</location>
        <topology evidence="1">Single-pass membrane protein</topology>
    </subcellularLocation>
</comment>
<name>A0A0F9B9H1_9ZZZZ</name>
<evidence type="ECO:0000256" key="7">
    <source>
        <dbReference type="ARBA" id="ARBA00023136"/>
    </source>
</evidence>
<gene>
    <name evidence="10" type="ORF">LCGC14_2816890</name>
</gene>
<dbReference type="GO" id="GO:0015031">
    <property type="term" value="P:protein transport"/>
    <property type="evidence" value="ECO:0007669"/>
    <property type="project" value="UniProtKB-KW"/>
</dbReference>
<evidence type="ECO:0000256" key="5">
    <source>
        <dbReference type="ARBA" id="ARBA00022989"/>
    </source>
</evidence>
<reference evidence="10" key="1">
    <citation type="journal article" date="2015" name="Nature">
        <title>Complex archaea that bridge the gap between prokaryotes and eukaryotes.</title>
        <authorList>
            <person name="Spang A."/>
            <person name="Saw J.H."/>
            <person name="Jorgensen S.L."/>
            <person name="Zaremba-Niedzwiedzka K."/>
            <person name="Martijn J."/>
            <person name="Lind A.E."/>
            <person name="van Eijk R."/>
            <person name="Schleper C."/>
            <person name="Guy L."/>
            <person name="Ettema T.J."/>
        </authorList>
    </citation>
    <scope>NUCLEOTIDE SEQUENCE</scope>
</reference>
<keyword evidence="2" id="KW-0813">Transport</keyword>
<accession>A0A0F9B9H1</accession>
<comment type="caution">
    <text evidence="10">The sequence shown here is derived from an EMBL/GenBank/DDBJ whole genome shotgun (WGS) entry which is preliminary data.</text>
</comment>
<dbReference type="InterPro" id="IPR003369">
    <property type="entry name" value="TatA/B/E"/>
</dbReference>
<evidence type="ECO:0000256" key="2">
    <source>
        <dbReference type="ARBA" id="ARBA00022448"/>
    </source>
</evidence>
<dbReference type="Gene3D" id="1.20.5.3310">
    <property type="match status" value="1"/>
</dbReference>
<evidence type="ECO:0000256" key="9">
    <source>
        <dbReference type="SAM" id="Phobius"/>
    </source>
</evidence>
<keyword evidence="5 9" id="KW-1133">Transmembrane helix</keyword>
<evidence type="ECO:0000256" key="8">
    <source>
        <dbReference type="SAM" id="MobiDB-lite"/>
    </source>
</evidence>
<evidence type="ECO:0000256" key="4">
    <source>
        <dbReference type="ARBA" id="ARBA00022927"/>
    </source>
</evidence>
<dbReference type="PANTHER" id="PTHR33162:SF1">
    <property type="entry name" value="SEC-INDEPENDENT PROTEIN TRANSLOCASE PROTEIN TATA, CHLOROPLASTIC"/>
    <property type="match status" value="1"/>
</dbReference>
<keyword evidence="6" id="KW-0811">Translocation</keyword>
<keyword evidence="3 9" id="KW-0812">Transmembrane</keyword>
<sequence>MFGLGFWEIMIILLVAVVFIRPKDLPVFIRNLGRIYRRIMSFSRDLTDIAREIESEIRQSELLSQSVVENTAKKKPVGTSSNLNTVPEDQVMETIEKSKKEKHQ</sequence>
<evidence type="ECO:0000256" key="3">
    <source>
        <dbReference type="ARBA" id="ARBA00022692"/>
    </source>
</evidence>
<dbReference type="PANTHER" id="PTHR33162">
    <property type="entry name" value="SEC-INDEPENDENT PROTEIN TRANSLOCASE PROTEIN TATA, CHLOROPLASTIC"/>
    <property type="match status" value="1"/>
</dbReference>
<proteinExistence type="predicted"/>
<feature type="compositionally biased region" description="Basic and acidic residues" evidence="8">
    <location>
        <begin position="94"/>
        <end position="104"/>
    </location>
</feature>
<dbReference type="EMBL" id="LAZR01053276">
    <property type="protein sequence ID" value="KKK81096.1"/>
    <property type="molecule type" value="Genomic_DNA"/>
</dbReference>
<feature type="transmembrane region" description="Helical" evidence="9">
    <location>
        <begin position="6"/>
        <end position="22"/>
    </location>
</feature>
<evidence type="ECO:0000256" key="1">
    <source>
        <dbReference type="ARBA" id="ARBA00004167"/>
    </source>
</evidence>
<evidence type="ECO:0000313" key="10">
    <source>
        <dbReference type="EMBL" id="KKK81096.1"/>
    </source>
</evidence>
<protein>
    <recommendedName>
        <fullName evidence="11">Twin-arginine translocation protein TatB</fullName>
    </recommendedName>
</protein>
<feature type="compositionally biased region" description="Polar residues" evidence="8">
    <location>
        <begin position="78"/>
        <end position="87"/>
    </location>
</feature>
<dbReference type="AlphaFoldDB" id="A0A0F9B9H1"/>
<evidence type="ECO:0008006" key="11">
    <source>
        <dbReference type="Google" id="ProtNLM"/>
    </source>
</evidence>
<evidence type="ECO:0000256" key="6">
    <source>
        <dbReference type="ARBA" id="ARBA00023010"/>
    </source>
</evidence>
<keyword evidence="7 9" id="KW-0472">Membrane</keyword>
<feature type="region of interest" description="Disordered" evidence="8">
    <location>
        <begin position="73"/>
        <end position="104"/>
    </location>
</feature>
<dbReference type="Pfam" id="PF02416">
    <property type="entry name" value="TatA_B_E"/>
    <property type="match status" value="1"/>
</dbReference>
<dbReference type="GO" id="GO:0016020">
    <property type="term" value="C:membrane"/>
    <property type="evidence" value="ECO:0007669"/>
    <property type="project" value="UniProtKB-SubCell"/>
</dbReference>
<organism evidence="10">
    <name type="scientific">marine sediment metagenome</name>
    <dbReference type="NCBI Taxonomy" id="412755"/>
    <lineage>
        <taxon>unclassified sequences</taxon>
        <taxon>metagenomes</taxon>
        <taxon>ecological metagenomes</taxon>
    </lineage>
</organism>